<dbReference type="Proteomes" id="UP001152484">
    <property type="component" value="Unassembled WGS sequence"/>
</dbReference>
<reference evidence="2" key="1">
    <citation type="submission" date="2022-07" db="EMBL/GenBank/DDBJ databases">
        <authorList>
            <person name="Macas J."/>
            <person name="Novak P."/>
            <person name="Neumann P."/>
        </authorList>
    </citation>
    <scope>NUCLEOTIDE SEQUENCE</scope>
</reference>
<protein>
    <submittedName>
        <fullName evidence="2">Uncharacterized protein</fullName>
    </submittedName>
</protein>
<dbReference type="EMBL" id="CAMAPE010000017">
    <property type="protein sequence ID" value="CAH9083644.1"/>
    <property type="molecule type" value="Genomic_DNA"/>
</dbReference>
<feature type="compositionally biased region" description="Basic residues" evidence="1">
    <location>
        <begin position="68"/>
        <end position="79"/>
    </location>
</feature>
<feature type="compositionally biased region" description="Basic and acidic residues" evidence="1">
    <location>
        <begin position="80"/>
        <end position="95"/>
    </location>
</feature>
<dbReference type="AlphaFoldDB" id="A0A9P0Z021"/>
<evidence type="ECO:0000313" key="3">
    <source>
        <dbReference type="Proteomes" id="UP001152484"/>
    </source>
</evidence>
<sequence length="104" mass="11976">MKLGRRAAFGEVRMRRQWVKTAYKPAEEEGFGALRIGVKKKGTWEWKKEKEIKKLQICLHAYIDPAGKKKKGGTGRKKGKEKDREKEGKENEKSRSAPLYKITG</sequence>
<evidence type="ECO:0000256" key="1">
    <source>
        <dbReference type="SAM" id="MobiDB-lite"/>
    </source>
</evidence>
<comment type="caution">
    <text evidence="2">The sequence shown here is derived from an EMBL/GenBank/DDBJ whole genome shotgun (WGS) entry which is preliminary data.</text>
</comment>
<feature type="region of interest" description="Disordered" evidence="1">
    <location>
        <begin position="66"/>
        <end position="104"/>
    </location>
</feature>
<accession>A0A9P0Z021</accession>
<evidence type="ECO:0000313" key="2">
    <source>
        <dbReference type="EMBL" id="CAH9083644.1"/>
    </source>
</evidence>
<organism evidence="2 3">
    <name type="scientific">Cuscuta europaea</name>
    <name type="common">European dodder</name>
    <dbReference type="NCBI Taxonomy" id="41803"/>
    <lineage>
        <taxon>Eukaryota</taxon>
        <taxon>Viridiplantae</taxon>
        <taxon>Streptophyta</taxon>
        <taxon>Embryophyta</taxon>
        <taxon>Tracheophyta</taxon>
        <taxon>Spermatophyta</taxon>
        <taxon>Magnoliopsida</taxon>
        <taxon>eudicotyledons</taxon>
        <taxon>Gunneridae</taxon>
        <taxon>Pentapetalae</taxon>
        <taxon>asterids</taxon>
        <taxon>lamiids</taxon>
        <taxon>Solanales</taxon>
        <taxon>Convolvulaceae</taxon>
        <taxon>Cuscuteae</taxon>
        <taxon>Cuscuta</taxon>
        <taxon>Cuscuta subgen. Cuscuta</taxon>
    </lineage>
</organism>
<gene>
    <name evidence="2" type="ORF">CEURO_LOCUS8696</name>
</gene>
<proteinExistence type="predicted"/>
<name>A0A9P0Z021_CUSEU</name>
<keyword evidence="3" id="KW-1185">Reference proteome</keyword>